<evidence type="ECO:0000313" key="4">
    <source>
        <dbReference type="EMBL" id="CAL4066486.1"/>
    </source>
</evidence>
<organism evidence="4 5">
    <name type="scientific">Meganyctiphanes norvegica</name>
    <name type="common">Northern krill</name>
    <name type="synonym">Thysanopoda norvegica</name>
    <dbReference type="NCBI Taxonomy" id="48144"/>
    <lineage>
        <taxon>Eukaryota</taxon>
        <taxon>Metazoa</taxon>
        <taxon>Ecdysozoa</taxon>
        <taxon>Arthropoda</taxon>
        <taxon>Crustacea</taxon>
        <taxon>Multicrustacea</taxon>
        <taxon>Malacostraca</taxon>
        <taxon>Eumalacostraca</taxon>
        <taxon>Eucarida</taxon>
        <taxon>Euphausiacea</taxon>
        <taxon>Euphausiidae</taxon>
        <taxon>Meganyctiphanes</taxon>
    </lineage>
</organism>
<dbReference type="Pfam" id="PF00017">
    <property type="entry name" value="SH2"/>
    <property type="match status" value="1"/>
</dbReference>
<dbReference type="PRINTS" id="PR00401">
    <property type="entry name" value="SH2DOMAIN"/>
</dbReference>
<dbReference type="Proteomes" id="UP001497623">
    <property type="component" value="Unassembled WGS sequence"/>
</dbReference>
<dbReference type="InterPro" id="IPR036860">
    <property type="entry name" value="SH2_dom_sf"/>
</dbReference>
<feature type="domain" description="SH2" evidence="3">
    <location>
        <begin position="15"/>
        <end position="104"/>
    </location>
</feature>
<gene>
    <name evidence="4" type="ORF">MNOR_LOCUS5733</name>
</gene>
<dbReference type="GO" id="GO:0030971">
    <property type="term" value="F:receptor tyrosine kinase binding"/>
    <property type="evidence" value="ECO:0007669"/>
    <property type="project" value="TreeGrafter"/>
</dbReference>
<dbReference type="PANTHER" id="PTHR19969">
    <property type="entry name" value="SH2-SH3 ADAPTOR PROTEIN-RELATED"/>
    <property type="match status" value="1"/>
</dbReference>
<proteinExistence type="predicted"/>
<keyword evidence="5" id="KW-1185">Reference proteome</keyword>
<sequence>MESTRRRLPLNQYRWFHGKISREETEELLLPALQGAYLVRESTNFPGDYTLCIHLRRKVVSYRILYIDNKLTIDEEDYFDHLSDLVEHYQHRKDGLCSLLKHIVETNYNFGDV</sequence>
<dbReference type="EMBL" id="CAXKWB010002266">
    <property type="protein sequence ID" value="CAL4066486.1"/>
    <property type="molecule type" value="Genomic_DNA"/>
</dbReference>
<dbReference type="GO" id="GO:0007167">
    <property type="term" value="P:enzyme-linked receptor protein signaling pathway"/>
    <property type="evidence" value="ECO:0007669"/>
    <property type="project" value="TreeGrafter"/>
</dbReference>
<reference evidence="4 5" key="1">
    <citation type="submission" date="2024-05" db="EMBL/GenBank/DDBJ databases">
        <authorList>
            <person name="Wallberg A."/>
        </authorList>
    </citation>
    <scope>NUCLEOTIDE SEQUENCE [LARGE SCALE GENOMIC DNA]</scope>
</reference>
<dbReference type="Gene3D" id="3.30.505.10">
    <property type="entry name" value="SH2 domain"/>
    <property type="match status" value="1"/>
</dbReference>
<dbReference type="AlphaFoldDB" id="A0AAV2PZH4"/>
<comment type="caution">
    <text evidence="4">The sequence shown here is derived from an EMBL/GenBank/DDBJ whole genome shotgun (WGS) entry which is preliminary data.</text>
</comment>
<dbReference type="SMART" id="SM00252">
    <property type="entry name" value="SH2"/>
    <property type="match status" value="1"/>
</dbReference>
<evidence type="ECO:0000256" key="2">
    <source>
        <dbReference type="PROSITE-ProRule" id="PRU00191"/>
    </source>
</evidence>
<name>A0AAV2PZH4_MEGNR</name>
<dbReference type="GO" id="GO:0035591">
    <property type="term" value="F:signaling adaptor activity"/>
    <property type="evidence" value="ECO:0007669"/>
    <property type="project" value="TreeGrafter"/>
</dbReference>
<dbReference type="SUPFAM" id="SSF55550">
    <property type="entry name" value="SH2 domain"/>
    <property type="match status" value="1"/>
</dbReference>
<dbReference type="GO" id="GO:0005737">
    <property type="term" value="C:cytoplasm"/>
    <property type="evidence" value="ECO:0007669"/>
    <property type="project" value="TreeGrafter"/>
</dbReference>
<evidence type="ECO:0000259" key="3">
    <source>
        <dbReference type="PROSITE" id="PS50001"/>
    </source>
</evidence>
<dbReference type="PROSITE" id="PS50001">
    <property type="entry name" value="SH2"/>
    <property type="match status" value="1"/>
</dbReference>
<keyword evidence="1 2" id="KW-0727">SH2 domain</keyword>
<evidence type="ECO:0000313" key="5">
    <source>
        <dbReference type="Proteomes" id="UP001497623"/>
    </source>
</evidence>
<dbReference type="PANTHER" id="PTHR19969:SF5">
    <property type="entry name" value="CRK-LIKE PROTEIN"/>
    <property type="match status" value="1"/>
</dbReference>
<dbReference type="InterPro" id="IPR000980">
    <property type="entry name" value="SH2"/>
</dbReference>
<dbReference type="InterPro" id="IPR051184">
    <property type="entry name" value="Tyrosine-phos_adapter"/>
</dbReference>
<protein>
    <recommendedName>
        <fullName evidence="3">SH2 domain-containing protein</fullName>
    </recommendedName>
</protein>
<accession>A0AAV2PZH4</accession>
<dbReference type="GO" id="GO:0016477">
    <property type="term" value="P:cell migration"/>
    <property type="evidence" value="ECO:0007669"/>
    <property type="project" value="TreeGrafter"/>
</dbReference>
<evidence type="ECO:0000256" key="1">
    <source>
        <dbReference type="ARBA" id="ARBA00022999"/>
    </source>
</evidence>